<organism evidence="1 2">
    <name type="scientific">Plenodomus tracheiphilus IPT5</name>
    <dbReference type="NCBI Taxonomy" id="1408161"/>
    <lineage>
        <taxon>Eukaryota</taxon>
        <taxon>Fungi</taxon>
        <taxon>Dikarya</taxon>
        <taxon>Ascomycota</taxon>
        <taxon>Pezizomycotina</taxon>
        <taxon>Dothideomycetes</taxon>
        <taxon>Pleosporomycetidae</taxon>
        <taxon>Pleosporales</taxon>
        <taxon>Pleosporineae</taxon>
        <taxon>Leptosphaeriaceae</taxon>
        <taxon>Plenodomus</taxon>
    </lineage>
</organism>
<dbReference type="AlphaFoldDB" id="A0A6A7ALF3"/>
<reference evidence="1" key="1">
    <citation type="submission" date="2020-01" db="EMBL/GenBank/DDBJ databases">
        <authorList>
            <consortium name="DOE Joint Genome Institute"/>
            <person name="Haridas S."/>
            <person name="Albert R."/>
            <person name="Binder M."/>
            <person name="Bloem J."/>
            <person name="Labutti K."/>
            <person name="Salamov A."/>
            <person name="Andreopoulos B."/>
            <person name="Baker S.E."/>
            <person name="Barry K."/>
            <person name="Bills G."/>
            <person name="Bluhm B.H."/>
            <person name="Cannon C."/>
            <person name="Castanera R."/>
            <person name="Culley D.E."/>
            <person name="Daum C."/>
            <person name="Ezra D."/>
            <person name="Gonzalez J.B."/>
            <person name="Henrissat B."/>
            <person name="Kuo A."/>
            <person name="Liang C."/>
            <person name="Lipzen A."/>
            <person name="Lutzoni F."/>
            <person name="Magnuson J."/>
            <person name="Mondo S."/>
            <person name="Nolan M."/>
            <person name="Ohm R."/>
            <person name="Pangilinan J."/>
            <person name="Park H.-J."/>
            <person name="Ramirez L."/>
            <person name="Alfaro M."/>
            <person name="Sun H."/>
            <person name="Tritt A."/>
            <person name="Yoshinaga Y."/>
            <person name="Zwiers L.-H."/>
            <person name="Turgeon B.G."/>
            <person name="Goodwin S.B."/>
            <person name="Spatafora J.W."/>
            <person name="Crous P.W."/>
            <person name="Grigoriev I.V."/>
        </authorList>
    </citation>
    <scope>NUCLEOTIDE SEQUENCE</scope>
    <source>
        <strain evidence="1">IPT5</strain>
    </source>
</reference>
<gene>
    <name evidence="1" type="ORF">T440DRAFT_112374</name>
</gene>
<name>A0A6A7ALF3_9PLEO</name>
<keyword evidence="2" id="KW-1185">Reference proteome</keyword>
<dbReference type="OrthoDB" id="417125at2759"/>
<proteinExistence type="predicted"/>
<accession>A0A6A7ALF3</accession>
<protein>
    <submittedName>
        <fullName evidence="1">Uncharacterized protein</fullName>
    </submittedName>
</protein>
<dbReference type="EMBL" id="MU006494">
    <property type="protein sequence ID" value="KAF2843886.1"/>
    <property type="molecule type" value="Genomic_DNA"/>
</dbReference>
<evidence type="ECO:0000313" key="1">
    <source>
        <dbReference type="EMBL" id="KAF2843886.1"/>
    </source>
</evidence>
<dbReference type="Proteomes" id="UP000799423">
    <property type="component" value="Unassembled WGS sequence"/>
</dbReference>
<sequence>MLATCIDLQSEEAQSVILRWRRRWKNATLQSDKAPCVCSRVSGGWVCEMLAEFGPQLIKLAIPVWMAQADGLRSAVELQTPRRTRQTGGDRTQQKLPRAQLSAGFLTRSFSVRKIQIQTTELAHLRRTSAVLIFCCRVTKNLSASPMSHGRFVALVLMRTLQQVHVEMTSFS</sequence>
<evidence type="ECO:0000313" key="2">
    <source>
        <dbReference type="Proteomes" id="UP000799423"/>
    </source>
</evidence>